<name>A0A1C3P1R5_9ACTN</name>
<dbReference type="Proteomes" id="UP000199013">
    <property type="component" value="Unassembled WGS sequence"/>
</dbReference>
<evidence type="ECO:0000256" key="1">
    <source>
        <dbReference type="SAM" id="MobiDB-lite"/>
    </source>
</evidence>
<dbReference type="AlphaFoldDB" id="A0A1C3P1R5"/>
<proteinExistence type="predicted"/>
<protein>
    <submittedName>
        <fullName evidence="2">Uncharacterized protein</fullName>
    </submittedName>
</protein>
<gene>
    <name evidence="2" type="ORF">FDG2_3909</name>
</gene>
<reference evidence="3" key="1">
    <citation type="submission" date="2016-02" db="EMBL/GenBank/DDBJ databases">
        <authorList>
            <person name="Wibberg D."/>
        </authorList>
    </citation>
    <scope>NUCLEOTIDE SEQUENCE [LARGE SCALE GENOMIC DNA]</scope>
</reference>
<keyword evidence="3" id="KW-1185">Reference proteome</keyword>
<evidence type="ECO:0000313" key="2">
    <source>
        <dbReference type="EMBL" id="SBW23769.1"/>
    </source>
</evidence>
<feature type="region of interest" description="Disordered" evidence="1">
    <location>
        <begin position="80"/>
        <end position="105"/>
    </location>
</feature>
<evidence type="ECO:0000313" key="3">
    <source>
        <dbReference type="Proteomes" id="UP000199013"/>
    </source>
</evidence>
<accession>A0A1C3P1R5</accession>
<dbReference type="EMBL" id="FLUV01001644">
    <property type="protein sequence ID" value="SBW23769.1"/>
    <property type="molecule type" value="Genomic_DNA"/>
</dbReference>
<sequence length="123" mass="13843">MTRWLWAYGPWREGPQSDVGPATNRTITWRLTGRHEASYNINAGVKIAIWLGDLVRLRIRSGYRDVDALYRVQEIGAAWSADTDHPPDPAAADADGVTVGAIPPDRRLQLRTPDRRLAALERR</sequence>
<organism evidence="2 3">
    <name type="scientific">Candidatus Protofrankia californiensis</name>
    <dbReference type="NCBI Taxonomy" id="1839754"/>
    <lineage>
        <taxon>Bacteria</taxon>
        <taxon>Bacillati</taxon>
        <taxon>Actinomycetota</taxon>
        <taxon>Actinomycetes</taxon>
        <taxon>Frankiales</taxon>
        <taxon>Frankiaceae</taxon>
        <taxon>Protofrankia</taxon>
    </lineage>
</organism>